<dbReference type="SMART" id="SM00577">
    <property type="entry name" value="CPDc"/>
    <property type="match status" value="1"/>
</dbReference>
<feature type="compositionally biased region" description="Low complexity" evidence="1">
    <location>
        <begin position="81"/>
        <end position="96"/>
    </location>
</feature>
<dbReference type="Pfam" id="PF03031">
    <property type="entry name" value="NIF"/>
    <property type="match status" value="1"/>
</dbReference>
<dbReference type="FunFam" id="3.40.50.1000:FF:000043">
    <property type="entry name" value="General stress response phosphoprotein phosphatase Psr1/2"/>
    <property type="match status" value="1"/>
</dbReference>
<dbReference type="NCBIfam" id="TIGR02251">
    <property type="entry name" value="HIF-SF_euk"/>
    <property type="match status" value="1"/>
</dbReference>
<dbReference type="InterPro" id="IPR050365">
    <property type="entry name" value="TIM50"/>
</dbReference>
<feature type="domain" description="FCP1 homology" evidence="2">
    <location>
        <begin position="323"/>
        <end position="481"/>
    </location>
</feature>
<accession>A0A8H3I9V2</accession>
<reference evidence="3" key="1">
    <citation type="submission" date="2021-03" db="EMBL/GenBank/DDBJ databases">
        <authorList>
            <person name="Tagirdzhanova G."/>
        </authorList>
    </citation>
    <scope>NUCLEOTIDE SEQUENCE</scope>
</reference>
<dbReference type="Gene3D" id="3.40.50.1000">
    <property type="entry name" value="HAD superfamily/HAD-like"/>
    <property type="match status" value="1"/>
</dbReference>
<gene>
    <name evidence="3" type="ORF">GOMPHAMPRED_007079</name>
</gene>
<dbReference type="CDD" id="cd07521">
    <property type="entry name" value="HAD_FCP1-like"/>
    <property type="match status" value="1"/>
</dbReference>
<proteinExistence type="predicted"/>
<dbReference type="InterPro" id="IPR023214">
    <property type="entry name" value="HAD_sf"/>
</dbReference>
<name>A0A8H3I9V2_9LECA</name>
<dbReference type="GO" id="GO:0045944">
    <property type="term" value="P:positive regulation of transcription by RNA polymerase II"/>
    <property type="evidence" value="ECO:0007669"/>
    <property type="project" value="UniProtKB-ARBA"/>
</dbReference>
<evidence type="ECO:0000313" key="4">
    <source>
        <dbReference type="Proteomes" id="UP000664169"/>
    </source>
</evidence>
<feature type="compositionally biased region" description="Basic and acidic residues" evidence="1">
    <location>
        <begin position="13"/>
        <end position="23"/>
    </location>
</feature>
<evidence type="ECO:0000259" key="2">
    <source>
        <dbReference type="PROSITE" id="PS50969"/>
    </source>
</evidence>
<dbReference type="InterPro" id="IPR004274">
    <property type="entry name" value="FCP1_dom"/>
</dbReference>
<organism evidence="3 4">
    <name type="scientific">Gomphillus americanus</name>
    <dbReference type="NCBI Taxonomy" id="1940652"/>
    <lineage>
        <taxon>Eukaryota</taxon>
        <taxon>Fungi</taxon>
        <taxon>Dikarya</taxon>
        <taxon>Ascomycota</taxon>
        <taxon>Pezizomycotina</taxon>
        <taxon>Lecanoromycetes</taxon>
        <taxon>OSLEUM clade</taxon>
        <taxon>Ostropomycetidae</taxon>
        <taxon>Ostropales</taxon>
        <taxon>Graphidaceae</taxon>
        <taxon>Gomphilloideae</taxon>
        <taxon>Gomphillus</taxon>
    </lineage>
</organism>
<dbReference type="GO" id="GO:0009651">
    <property type="term" value="P:response to salt stress"/>
    <property type="evidence" value="ECO:0007669"/>
    <property type="project" value="UniProtKB-ARBA"/>
</dbReference>
<dbReference type="AlphaFoldDB" id="A0A8H3I9V2"/>
<feature type="compositionally biased region" description="Polar residues" evidence="1">
    <location>
        <begin position="300"/>
        <end position="313"/>
    </location>
</feature>
<feature type="compositionally biased region" description="Basic and acidic residues" evidence="1">
    <location>
        <begin position="158"/>
        <end position="167"/>
    </location>
</feature>
<feature type="compositionally biased region" description="Polar residues" evidence="1">
    <location>
        <begin position="44"/>
        <end position="76"/>
    </location>
</feature>
<feature type="compositionally biased region" description="Polar residues" evidence="1">
    <location>
        <begin position="216"/>
        <end position="237"/>
    </location>
</feature>
<evidence type="ECO:0000256" key="1">
    <source>
        <dbReference type="SAM" id="MobiDB-lite"/>
    </source>
</evidence>
<protein>
    <recommendedName>
        <fullName evidence="2">FCP1 homology domain-containing protein</fullName>
    </recommendedName>
</protein>
<dbReference type="PANTHER" id="PTHR12210">
    <property type="entry name" value="DULLARD PROTEIN PHOSPHATASE"/>
    <property type="match status" value="1"/>
</dbReference>
<comment type="caution">
    <text evidence="3">The sequence shown here is derived from an EMBL/GenBank/DDBJ whole genome shotgun (WGS) entry which is preliminary data.</text>
</comment>
<dbReference type="InterPro" id="IPR036412">
    <property type="entry name" value="HAD-like_sf"/>
</dbReference>
<evidence type="ECO:0000313" key="3">
    <source>
        <dbReference type="EMBL" id="CAF9910403.1"/>
    </source>
</evidence>
<dbReference type="SUPFAM" id="SSF56784">
    <property type="entry name" value="HAD-like"/>
    <property type="match status" value="1"/>
</dbReference>
<dbReference type="OrthoDB" id="277011at2759"/>
<dbReference type="InterPro" id="IPR011948">
    <property type="entry name" value="Dullard_phosphatase"/>
</dbReference>
<dbReference type="GO" id="GO:1904262">
    <property type="term" value="P:negative regulation of TORC1 signaling"/>
    <property type="evidence" value="ECO:0007669"/>
    <property type="project" value="UniProtKB-ARBA"/>
</dbReference>
<dbReference type="PROSITE" id="PS50969">
    <property type="entry name" value="FCP1"/>
    <property type="match status" value="1"/>
</dbReference>
<dbReference type="GO" id="GO:0034198">
    <property type="term" value="P:cellular response to amino acid starvation"/>
    <property type="evidence" value="ECO:0007669"/>
    <property type="project" value="UniProtKB-ARBA"/>
</dbReference>
<feature type="region of interest" description="Disordered" evidence="1">
    <location>
        <begin position="1"/>
        <end position="318"/>
    </location>
</feature>
<dbReference type="EMBL" id="CAJPDQ010000005">
    <property type="protein sequence ID" value="CAF9910403.1"/>
    <property type="molecule type" value="Genomic_DNA"/>
</dbReference>
<dbReference type="Proteomes" id="UP000664169">
    <property type="component" value="Unassembled WGS sequence"/>
</dbReference>
<sequence length="497" mass="53838">MSIVSAQPLMAENQEKSIAKDDDTQLSSPANGHAMESHEGSKLLGSSNVNAQDSTMPTQGESTLTPKRPNSGTSSKRASKAEPSPATTSGPSASAPKPHSTKKKGGFLSFLNCCGGSSQDEDVDLQEYARPNVSGQPLDVQSAAVKQDKSAADSSLADTKDTKDVPTEKPATAPYSEFKSTGEPGSQEPETIAESSTNEKKDSIVSPTENVVAMPPTSTTIPSTEKSASAAQESTVPLQGEEVINDRTPQQEVNDELAGDIPALVPDPVEEPNIADDSKTDAAPLLPPPPPALTRRQESDQINAQTNSSSEQQKWLLPPIRPEHRGRKCLVLDLDETLVHSSFKVMHQADFTLPVEIEGQYHNVYVIKRPGVDQFMKRVGELYEIVIFTASVSKYGDPLLDKLDIHNVVHHRLFRESCYNHQGNYVKDLSQVGRDLRETIIIDNSPGSYIFHPQHAVPISSWFSDAHDNELLDLIPVLEDLAGSQVRDVSLVLDVAL</sequence>
<dbReference type="GO" id="GO:0016791">
    <property type="term" value="F:phosphatase activity"/>
    <property type="evidence" value="ECO:0007669"/>
    <property type="project" value="InterPro"/>
</dbReference>
<keyword evidence="4" id="KW-1185">Reference proteome</keyword>